<dbReference type="PIRSF" id="PIRSF005962">
    <property type="entry name" value="Pept_M20D_amidohydro"/>
    <property type="match status" value="1"/>
</dbReference>
<dbReference type="InterPro" id="IPR017439">
    <property type="entry name" value="Amidohydrolase"/>
</dbReference>
<comment type="caution">
    <text evidence="4">The sequence shown here is derived from an EMBL/GenBank/DDBJ whole genome shotgun (WGS) entry which is preliminary data.</text>
</comment>
<evidence type="ECO:0000313" key="5">
    <source>
        <dbReference type="Proteomes" id="UP000483035"/>
    </source>
</evidence>
<protein>
    <submittedName>
        <fullName evidence="4">Amidohydrolase</fullName>
    </submittedName>
</protein>
<keyword evidence="1 4" id="KW-0378">Hydrolase</keyword>
<feature type="binding site" evidence="2">
    <location>
        <position position="371"/>
    </location>
    <ligand>
        <name>Mn(2+)</name>
        <dbReference type="ChEBI" id="CHEBI:29035"/>
        <label>2</label>
    </ligand>
</feature>
<evidence type="ECO:0000256" key="2">
    <source>
        <dbReference type="PIRSR" id="PIRSR005962-1"/>
    </source>
</evidence>
<dbReference type="RefSeq" id="WP_163989470.1">
    <property type="nucleotide sequence ID" value="NZ_WUEY01000011.1"/>
</dbReference>
<organism evidence="4 5">
    <name type="scientific">Rhizobium lusitanum</name>
    <dbReference type="NCBI Taxonomy" id="293958"/>
    <lineage>
        <taxon>Bacteria</taxon>
        <taxon>Pseudomonadati</taxon>
        <taxon>Pseudomonadota</taxon>
        <taxon>Alphaproteobacteria</taxon>
        <taxon>Hyphomicrobiales</taxon>
        <taxon>Rhizobiaceae</taxon>
        <taxon>Rhizobium/Agrobacterium group</taxon>
        <taxon>Rhizobium</taxon>
    </lineage>
</organism>
<gene>
    <name evidence="4" type="ORF">GR212_22205</name>
</gene>
<feature type="binding site" evidence="2">
    <location>
        <position position="117"/>
    </location>
    <ligand>
        <name>Mn(2+)</name>
        <dbReference type="ChEBI" id="CHEBI:29035"/>
        <label>2</label>
    </ligand>
</feature>
<dbReference type="GO" id="GO:0050118">
    <property type="term" value="F:N-acetyldiaminopimelate deacetylase activity"/>
    <property type="evidence" value="ECO:0007669"/>
    <property type="project" value="UniProtKB-ARBA"/>
</dbReference>
<dbReference type="GO" id="GO:0019877">
    <property type="term" value="P:diaminopimelate biosynthetic process"/>
    <property type="evidence" value="ECO:0007669"/>
    <property type="project" value="UniProtKB-ARBA"/>
</dbReference>
<accession>A0A6L9UDG8</accession>
<sequence length="400" mass="43088">MTHQTTILPDASQPAVIDRIESYFPELVALRHDLHAHPEIGFEEVRTSAIVAEQLESWGIEVHRGIGKTGVVGRLVGRQPGNRSIGLRADMDALPMPEETGLPYASVYPGRFHGCGHDVHTTILLGTARYLAETRDFAGTVIFIFQPAEEGLGGARAMIADGLFERFPVDEIYGLHNATHLPPNHLHVSPGTVLAGADFFDVTFRGKGAHGAHPDVARDPIPAITEFVQALQTIVSRNVPPTEPAVLSVTKISSGSAYNVIPETALVGGTIRAFSDDIRELIRGRLRTIAHNIAAAHELQAEIDLRDIFSVLTNHPEHVDIVAEIGRDVLGPSQVSTFSKRAMGSEDFADFLLHAPGAFFTLGHSGTVPAHNPGFIVDDAILPVGATLFARLVESRLKAA</sequence>
<evidence type="ECO:0000259" key="3">
    <source>
        <dbReference type="Pfam" id="PF07687"/>
    </source>
</evidence>
<dbReference type="PANTHER" id="PTHR11014">
    <property type="entry name" value="PEPTIDASE M20 FAMILY MEMBER"/>
    <property type="match status" value="1"/>
</dbReference>
<feature type="binding site" evidence="2">
    <location>
        <position position="176"/>
    </location>
    <ligand>
        <name>Mn(2+)</name>
        <dbReference type="ChEBI" id="CHEBI:29035"/>
        <label>2</label>
    </ligand>
</feature>
<dbReference type="Proteomes" id="UP000483035">
    <property type="component" value="Unassembled WGS sequence"/>
</dbReference>
<dbReference type="Gene3D" id="3.40.630.10">
    <property type="entry name" value="Zn peptidases"/>
    <property type="match status" value="1"/>
</dbReference>
<keyword evidence="2" id="KW-0479">Metal-binding</keyword>
<feature type="domain" description="Peptidase M20 dimerisation" evidence="3">
    <location>
        <begin position="196"/>
        <end position="292"/>
    </location>
</feature>
<dbReference type="FunFam" id="3.30.70.360:FF:000001">
    <property type="entry name" value="N-acetyldiaminopimelate deacetylase"/>
    <property type="match status" value="1"/>
</dbReference>
<dbReference type="InterPro" id="IPR036264">
    <property type="entry name" value="Bact_exopeptidase_dim_dom"/>
</dbReference>
<dbReference type="GO" id="GO:0046872">
    <property type="term" value="F:metal ion binding"/>
    <property type="evidence" value="ECO:0007669"/>
    <property type="project" value="UniProtKB-KW"/>
</dbReference>
<dbReference type="Gene3D" id="3.30.70.360">
    <property type="match status" value="1"/>
</dbReference>
<dbReference type="InterPro" id="IPR011650">
    <property type="entry name" value="Peptidase_M20_dimer"/>
</dbReference>
<dbReference type="AlphaFoldDB" id="A0A6L9UDG8"/>
<reference evidence="4 5" key="1">
    <citation type="submission" date="2019-12" db="EMBL/GenBank/DDBJ databases">
        <title>Rhizobium genotypes associated with high levels of biological nitrogen fixation by grain legumes in a temperate-maritime cropping system.</title>
        <authorList>
            <person name="Maluk M."/>
            <person name="Francesc Ferrando Molina F."/>
            <person name="Lopez Del Egido L."/>
            <person name="Lafos M."/>
            <person name="Langarica-Fuentes A."/>
            <person name="Gebre Yohannes G."/>
            <person name="Young M.W."/>
            <person name="Martin P."/>
            <person name="Gantlett R."/>
            <person name="Kenicer G."/>
            <person name="Hawes C."/>
            <person name="Begg G.S."/>
            <person name="Quilliam R.S."/>
            <person name="Squire G.R."/>
            <person name="Poole P.S."/>
            <person name="Young P.W."/>
            <person name="Iannetta P.M."/>
            <person name="James E.K."/>
        </authorList>
    </citation>
    <scope>NUCLEOTIDE SEQUENCE [LARGE SCALE GENOMIC DNA]</scope>
    <source>
        <strain evidence="4 5">JHI1118</strain>
    </source>
</reference>
<dbReference type="CDD" id="cd05666">
    <property type="entry name" value="M20_Acy1-like"/>
    <property type="match status" value="1"/>
</dbReference>
<dbReference type="Pfam" id="PF07687">
    <property type="entry name" value="M20_dimer"/>
    <property type="match status" value="1"/>
</dbReference>
<keyword evidence="2" id="KW-0464">Manganese</keyword>
<evidence type="ECO:0000256" key="1">
    <source>
        <dbReference type="ARBA" id="ARBA00022801"/>
    </source>
</evidence>
<dbReference type="SUPFAM" id="SSF55031">
    <property type="entry name" value="Bacterial exopeptidase dimerisation domain"/>
    <property type="match status" value="1"/>
</dbReference>
<dbReference type="SUPFAM" id="SSF53187">
    <property type="entry name" value="Zn-dependent exopeptidases"/>
    <property type="match status" value="1"/>
</dbReference>
<name>A0A6L9UDG8_9HYPH</name>
<comment type="cofactor">
    <cofactor evidence="2">
        <name>Mn(2+)</name>
        <dbReference type="ChEBI" id="CHEBI:29035"/>
    </cofactor>
    <text evidence="2">The Mn(2+) ion enhances activity.</text>
</comment>
<proteinExistence type="predicted"/>
<feature type="binding site" evidence="2">
    <location>
        <position position="115"/>
    </location>
    <ligand>
        <name>Mn(2+)</name>
        <dbReference type="ChEBI" id="CHEBI:29035"/>
        <label>2</label>
    </ligand>
</feature>
<dbReference type="EMBL" id="WUEY01000011">
    <property type="protein sequence ID" value="NEI72302.1"/>
    <property type="molecule type" value="Genomic_DNA"/>
</dbReference>
<dbReference type="InterPro" id="IPR002933">
    <property type="entry name" value="Peptidase_M20"/>
</dbReference>
<dbReference type="NCBIfam" id="TIGR01891">
    <property type="entry name" value="amidohydrolases"/>
    <property type="match status" value="1"/>
</dbReference>
<feature type="binding site" evidence="2">
    <location>
        <position position="150"/>
    </location>
    <ligand>
        <name>Mn(2+)</name>
        <dbReference type="ChEBI" id="CHEBI:29035"/>
        <label>2</label>
    </ligand>
</feature>
<dbReference type="Pfam" id="PF01546">
    <property type="entry name" value="Peptidase_M20"/>
    <property type="match status" value="1"/>
</dbReference>
<evidence type="ECO:0000313" key="4">
    <source>
        <dbReference type="EMBL" id="NEI72302.1"/>
    </source>
</evidence>
<dbReference type="PANTHER" id="PTHR11014:SF63">
    <property type="entry name" value="METALLOPEPTIDASE, PUTATIVE (AFU_ORTHOLOGUE AFUA_6G09600)-RELATED"/>
    <property type="match status" value="1"/>
</dbReference>